<sequence length="190" mass="20121">MARLPAVLGTDDLPLAELCAARLDGELVRIGTGWCPVDEPDLPALRAAAVASRLPPPLIVERRSAAWVHGGLPAPPAVAQFCVPHESRVAARNDPSSTVREVTITAAEVVELGRIRCTSLDRTVFDLARDTSEDDAGAIAVVRALLAVDPTSAGRVRARIGSARRLPHRAVAQRRLDTAAGPVDQPSLTR</sequence>
<organism evidence="2 3">
    <name type="scientific">Agromyces aurantiacus</name>
    <dbReference type="NCBI Taxonomy" id="165814"/>
    <lineage>
        <taxon>Bacteria</taxon>
        <taxon>Bacillati</taxon>
        <taxon>Actinomycetota</taxon>
        <taxon>Actinomycetes</taxon>
        <taxon>Micrococcales</taxon>
        <taxon>Microbacteriaceae</taxon>
        <taxon>Agromyces</taxon>
    </lineage>
</organism>
<dbReference type="EMBL" id="JBHSJC010000002">
    <property type="protein sequence ID" value="MFC4830185.1"/>
    <property type="molecule type" value="Genomic_DNA"/>
</dbReference>
<keyword evidence="3" id="KW-1185">Reference proteome</keyword>
<dbReference type="RefSeq" id="WP_204394682.1">
    <property type="nucleotide sequence ID" value="NZ_JAFBBW010000001.1"/>
</dbReference>
<evidence type="ECO:0000313" key="2">
    <source>
        <dbReference type="EMBL" id="MFC4830185.1"/>
    </source>
</evidence>
<gene>
    <name evidence="2" type="ORF">ACFPER_15405</name>
</gene>
<evidence type="ECO:0000313" key="3">
    <source>
        <dbReference type="Proteomes" id="UP001595960"/>
    </source>
</evidence>
<proteinExistence type="predicted"/>
<evidence type="ECO:0000256" key="1">
    <source>
        <dbReference type="SAM" id="MobiDB-lite"/>
    </source>
</evidence>
<name>A0ABV9R8R6_9MICO</name>
<protein>
    <recommendedName>
        <fullName evidence="4">AbiEi antitoxin C-terminal domain-containing protein</fullName>
    </recommendedName>
</protein>
<comment type="caution">
    <text evidence="2">The sequence shown here is derived from an EMBL/GenBank/DDBJ whole genome shotgun (WGS) entry which is preliminary data.</text>
</comment>
<dbReference type="Proteomes" id="UP001595960">
    <property type="component" value="Unassembled WGS sequence"/>
</dbReference>
<evidence type="ECO:0008006" key="4">
    <source>
        <dbReference type="Google" id="ProtNLM"/>
    </source>
</evidence>
<accession>A0ABV9R8R6</accession>
<reference evidence="3" key="1">
    <citation type="journal article" date="2019" name="Int. J. Syst. Evol. Microbiol.">
        <title>The Global Catalogue of Microorganisms (GCM) 10K type strain sequencing project: providing services to taxonomists for standard genome sequencing and annotation.</title>
        <authorList>
            <consortium name="The Broad Institute Genomics Platform"/>
            <consortium name="The Broad Institute Genome Sequencing Center for Infectious Disease"/>
            <person name="Wu L."/>
            <person name="Ma J."/>
        </authorList>
    </citation>
    <scope>NUCLEOTIDE SEQUENCE [LARGE SCALE GENOMIC DNA]</scope>
    <source>
        <strain evidence="3">CGMCC 1.12192</strain>
    </source>
</reference>
<feature type="region of interest" description="Disordered" evidence="1">
    <location>
        <begin position="171"/>
        <end position="190"/>
    </location>
</feature>